<dbReference type="PROSITE" id="PS50936">
    <property type="entry name" value="ENGC_GTPASE"/>
    <property type="match status" value="1"/>
</dbReference>
<dbReference type="InterPro" id="IPR027417">
    <property type="entry name" value="P-loop_NTPase"/>
</dbReference>
<accession>A0ABP9LHE6</accession>
<comment type="subcellular location">
    <subcellularLocation>
        <location evidence="10">Cytoplasm</location>
    </subcellularLocation>
</comment>
<sequence>MVRDYSQFLPTSAKANPGTPKAQTALTRLGWQAFFAQQTTVDDMARTPPVRVVEVHRNGLHVIGDSIDTLIPPGPEATVGDWLLFEADAPRQSRVLHRKSLFSRRAPGKERKLQLIAANVDTAFVVTSCNLDFNVARLERFIALAFEAEVTPVIVLTKIDLCEDVSPYLDAARAISDRVAVVAVNALSEQPVAALSDWCKPGQTVAFLGSSGVGKSTLVNALFHADRAATQAIREDDSKGRHTTTRRELHITPEGCAVLDTPGMRELQLADAERGIEDVFADITALAVGCRFNDCQHETEPGCAVLAAVEAGEIAPPRLERWRKLAAEDRFNSASLAERRADDKALGKMVRGVKRMQRERGKWRP</sequence>
<keyword evidence="3 10" id="KW-0479">Metal-binding</keyword>
<evidence type="ECO:0000256" key="6">
    <source>
        <dbReference type="ARBA" id="ARBA00022801"/>
    </source>
</evidence>
<organism evidence="14 15">
    <name type="scientific">[Roseibacterium] beibuensis</name>
    <dbReference type="NCBI Taxonomy" id="1193142"/>
    <lineage>
        <taxon>Bacteria</taxon>
        <taxon>Pseudomonadati</taxon>
        <taxon>Pseudomonadota</taxon>
        <taxon>Alphaproteobacteria</taxon>
        <taxon>Rhodobacterales</taxon>
        <taxon>Roseobacteraceae</taxon>
        <taxon>Roseicyclus</taxon>
    </lineage>
</organism>
<evidence type="ECO:0000256" key="9">
    <source>
        <dbReference type="ARBA" id="ARBA00023134"/>
    </source>
</evidence>
<dbReference type="RefSeq" id="WP_259549764.1">
    <property type="nucleotide sequence ID" value="NZ_BAABHW010000004.1"/>
</dbReference>
<feature type="domain" description="CP-type G" evidence="13">
    <location>
        <begin position="110"/>
        <end position="267"/>
    </location>
</feature>
<comment type="caution">
    <text evidence="14">The sequence shown here is derived from an EMBL/GenBank/DDBJ whole genome shotgun (WGS) entry which is preliminary data.</text>
</comment>
<evidence type="ECO:0000256" key="8">
    <source>
        <dbReference type="ARBA" id="ARBA00022884"/>
    </source>
</evidence>
<evidence type="ECO:0000256" key="4">
    <source>
        <dbReference type="ARBA" id="ARBA00022730"/>
    </source>
</evidence>
<comment type="function">
    <text evidence="10">One of several proteins that assist in the late maturation steps of the functional core of the 30S ribosomal subunit. Helps release RbfA from mature subunits. May play a role in the assembly of ribosomal proteins into the subunit. Circularly permuted GTPase that catalyzes slow GTP hydrolysis, GTPase activity is stimulated by the 30S ribosomal subunit.</text>
</comment>
<keyword evidence="1 10" id="KW-0963">Cytoplasm</keyword>
<comment type="similarity">
    <text evidence="10">Belongs to the TRAFAC class YlqF/YawG GTPase family. RsgA subfamily.</text>
</comment>
<reference evidence="15" key="1">
    <citation type="journal article" date="2019" name="Int. J. Syst. Evol. Microbiol.">
        <title>The Global Catalogue of Microorganisms (GCM) 10K type strain sequencing project: providing services to taxonomists for standard genome sequencing and annotation.</title>
        <authorList>
            <consortium name="The Broad Institute Genomics Platform"/>
            <consortium name="The Broad Institute Genome Sequencing Center for Infectious Disease"/>
            <person name="Wu L."/>
            <person name="Ma J."/>
        </authorList>
    </citation>
    <scope>NUCLEOTIDE SEQUENCE [LARGE SCALE GENOMIC DNA]</scope>
    <source>
        <strain evidence="15">JCM 18015</strain>
    </source>
</reference>
<keyword evidence="5 10" id="KW-0547">Nucleotide-binding</keyword>
<comment type="cofactor">
    <cofactor evidence="10">
        <name>Zn(2+)</name>
        <dbReference type="ChEBI" id="CHEBI:29105"/>
    </cofactor>
    <text evidence="10">Binds 1 zinc ion per subunit.</text>
</comment>
<proteinExistence type="inferred from homology"/>
<keyword evidence="8 10" id="KW-0694">RNA-binding</keyword>
<dbReference type="PANTHER" id="PTHR32120:SF10">
    <property type="entry name" value="SMALL RIBOSOMAL SUBUNIT BIOGENESIS GTPASE RSGA"/>
    <property type="match status" value="1"/>
</dbReference>
<dbReference type="CDD" id="cd01854">
    <property type="entry name" value="YjeQ_EngC"/>
    <property type="match status" value="1"/>
</dbReference>
<evidence type="ECO:0000256" key="7">
    <source>
        <dbReference type="ARBA" id="ARBA00022833"/>
    </source>
</evidence>
<evidence type="ECO:0000256" key="1">
    <source>
        <dbReference type="ARBA" id="ARBA00022490"/>
    </source>
</evidence>
<evidence type="ECO:0000259" key="13">
    <source>
        <dbReference type="PROSITE" id="PS51721"/>
    </source>
</evidence>
<feature type="binding site" evidence="10">
    <location>
        <position position="297"/>
    </location>
    <ligand>
        <name>Zn(2+)</name>
        <dbReference type="ChEBI" id="CHEBI:29105"/>
    </ligand>
</feature>
<gene>
    <name evidence="10 14" type="primary">rsgA</name>
    <name evidence="14" type="ORF">GCM10023209_26790</name>
</gene>
<dbReference type="NCBIfam" id="TIGR00157">
    <property type="entry name" value="ribosome small subunit-dependent GTPase A"/>
    <property type="match status" value="1"/>
</dbReference>
<dbReference type="HAMAP" id="MF_01820">
    <property type="entry name" value="GTPase_RsgA"/>
    <property type="match status" value="1"/>
</dbReference>
<dbReference type="PANTHER" id="PTHR32120">
    <property type="entry name" value="SMALL RIBOSOMAL SUBUNIT BIOGENESIS GTPASE RSGA"/>
    <property type="match status" value="1"/>
</dbReference>
<feature type="region of interest" description="Disordered" evidence="11">
    <location>
        <begin position="1"/>
        <end position="21"/>
    </location>
</feature>
<feature type="binding site" evidence="10">
    <location>
        <position position="290"/>
    </location>
    <ligand>
        <name>Zn(2+)</name>
        <dbReference type="ChEBI" id="CHEBI:29105"/>
    </ligand>
</feature>
<keyword evidence="7 10" id="KW-0862">Zinc</keyword>
<evidence type="ECO:0000313" key="15">
    <source>
        <dbReference type="Proteomes" id="UP001499910"/>
    </source>
</evidence>
<dbReference type="Gene3D" id="3.40.50.300">
    <property type="entry name" value="P-loop containing nucleotide triphosphate hydrolases"/>
    <property type="match status" value="1"/>
</dbReference>
<dbReference type="EC" id="3.6.1.-" evidence="10"/>
<feature type="binding site" evidence="10">
    <location>
        <begin position="157"/>
        <end position="160"/>
    </location>
    <ligand>
        <name>GTP</name>
        <dbReference type="ChEBI" id="CHEBI:37565"/>
    </ligand>
</feature>
<keyword evidence="2 10" id="KW-0690">Ribosome biogenesis</keyword>
<dbReference type="InterPro" id="IPR010914">
    <property type="entry name" value="RsgA_GTPase_dom"/>
</dbReference>
<dbReference type="Proteomes" id="UP001499910">
    <property type="component" value="Unassembled WGS sequence"/>
</dbReference>
<feature type="domain" description="EngC GTPase" evidence="12">
    <location>
        <begin position="118"/>
        <end position="265"/>
    </location>
</feature>
<dbReference type="InterPro" id="IPR004881">
    <property type="entry name" value="Ribosome_biogen_GTPase_RsgA"/>
</dbReference>
<keyword evidence="15" id="KW-1185">Reference proteome</keyword>
<evidence type="ECO:0000256" key="5">
    <source>
        <dbReference type="ARBA" id="ARBA00022741"/>
    </source>
</evidence>
<evidence type="ECO:0000256" key="3">
    <source>
        <dbReference type="ARBA" id="ARBA00022723"/>
    </source>
</evidence>
<name>A0ABP9LHE6_9RHOB</name>
<dbReference type="EMBL" id="BAABHW010000004">
    <property type="protein sequence ID" value="GAA5077015.1"/>
    <property type="molecule type" value="Genomic_DNA"/>
</dbReference>
<dbReference type="PROSITE" id="PS51721">
    <property type="entry name" value="G_CP"/>
    <property type="match status" value="1"/>
</dbReference>
<keyword evidence="6 10" id="KW-0378">Hydrolase</keyword>
<protein>
    <recommendedName>
        <fullName evidence="10">Small ribosomal subunit biogenesis GTPase RsgA</fullName>
        <ecNumber evidence="10">3.6.1.-</ecNumber>
    </recommendedName>
</protein>
<evidence type="ECO:0000313" key="14">
    <source>
        <dbReference type="EMBL" id="GAA5077015.1"/>
    </source>
</evidence>
<dbReference type="InterPro" id="IPR030378">
    <property type="entry name" value="G_CP_dom"/>
</dbReference>
<feature type="binding site" evidence="10">
    <location>
        <position position="303"/>
    </location>
    <ligand>
        <name>Zn(2+)</name>
        <dbReference type="ChEBI" id="CHEBI:29105"/>
    </ligand>
</feature>
<keyword evidence="4 10" id="KW-0699">rRNA-binding</keyword>
<evidence type="ECO:0000259" key="12">
    <source>
        <dbReference type="PROSITE" id="PS50936"/>
    </source>
</evidence>
<dbReference type="Pfam" id="PF03193">
    <property type="entry name" value="RsgA_GTPase"/>
    <property type="match status" value="1"/>
</dbReference>
<feature type="binding site" evidence="10">
    <location>
        <begin position="209"/>
        <end position="217"/>
    </location>
    <ligand>
        <name>GTP</name>
        <dbReference type="ChEBI" id="CHEBI:37565"/>
    </ligand>
</feature>
<feature type="binding site" evidence="10">
    <location>
        <position position="295"/>
    </location>
    <ligand>
        <name>Zn(2+)</name>
        <dbReference type="ChEBI" id="CHEBI:29105"/>
    </ligand>
</feature>
<evidence type="ECO:0000256" key="11">
    <source>
        <dbReference type="SAM" id="MobiDB-lite"/>
    </source>
</evidence>
<evidence type="ECO:0000256" key="2">
    <source>
        <dbReference type="ARBA" id="ARBA00022517"/>
    </source>
</evidence>
<evidence type="ECO:0000256" key="10">
    <source>
        <dbReference type="HAMAP-Rule" id="MF_01820"/>
    </source>
</evidence>
<comment type="subunit">
    <text evidence="10">Monomer. Associates with 30S ribosomal subunit, binds 16S rRNA.</text>
</comment>
<dbReference type="SUPFAM" id="SSF52540">
    <property type="entry name" value="P-loop containing nucleoside triphosphate hydrolases"/>
    <property type="match status" value="1"/>
</dbReference>
<keyword evidence="9 10" id="KW-0342">GTP-binding</keyword>
<dbReference type="Gene3D" id="1.10.40.50">
    <property type="entry name" value="Probable gtpase engc, domain 3"/>
    <property type="match status" value="1"/>
</dbReference>